<dbReference type="Pfam" id="PF20254">
    <property type="entry name" value="DMFA2_C"/>
    <property type="match status" value="1"/>
</dbReference>
<comment type="caution">
    <text evidence="2">The sequence shown here is derived from an EMBL/GenBank/DDBJ whole genome shotgun (WGS) entry which is preliminary data.</text>
</comment>
<evidence type="ECO:0000313" key="2">
    <source>
        <dbReference type="EMBL" id="KAI1617146.1"/>
    </source>
</evidence>
<dbReference type="EMBL" id="MU404351">
    <property type="protein sequence ID" value="KAI1617146.1"/>
    <property type="molecule type" value="Genomic_DNA"/>
</dbReference>
<feature type="domain" description="N,N-dimethylformamidase beta subunit-like C-terminal" evidence="1">
    <location>
        <begin position="72"/>
        <end position="526"/>
    </location>
</feature>
<protein>
    <recommendedName>
        <fullName evidence="1">N,N-dimethylformamidase beta subunit-like C-terminal domain-containing protein</fullName>
    </recommendedName>
</protein>
<name>A0AAN6E3C9_9EURO</name>
<dbReference type="InterPro" id="IPR046540">
    <property type="entry name" value="DMFA2_C"/>
</dbReference>
<dbReference type="Proteomes" id="UP001203852">
    <property type="component" value="Unassembled WGS sequence"/>
</dbReference>
<evidence type="ECO:0000259" key="1">
    <source>
        <dbReference type="Pfam" id="PF20254"/>
    </source>
</evidence>
<reference evidence="2" key="1">
    <citation type="journal article" date="2022" name="bioRxiv">
        <title>Deciphering the potential niche of two novel black yeast fungi from a biological soil crust based on their genomes, phenotypes, and melanin regulation.</title>
        <authorList>
            <consortium name="DOE Joint Genome Institute"/>
            <person name="Carr E.C."/>
            <person name="Barton Q."/>
            <person name="Grambo S."/>
            <person name="Sullivan M."/>
            <person name="Renfro C.M."/>
            <person name="Kuo A."/>
            <person name="Pangilinan J."/>
            <person name="Lipzen A."/>
            <person name="Keymanesh K."/>
            <person name="Savage E."/>
            <person name="Barry K."/>
            <person name="Grigoriev I.V."/>
            <person name="Riekhof W.R."/>
            <person name="Harris S.S."/>
        </authorList>
    </citation>
    <scope>NUCLEOTIDE SEQUENCE</scope>
    <source>
        <strain evidence="2">JF 03-4F</strain>
    </source>
</reference>
<organism evidence="2 3">
    <name type="scientific">Exophiala viscosa</name>
    <dbReference type="NCBI Taxonomy" id="2486360"/>
    <lineage>
        <taxon>Eukaryota</taxon>
        <taxon>Fungi</taxon>
        <taxon>Dikarya</taxon>
        <taxon>Ascomycota</taxon>
        <taxon>Pezizomycotina</taxon>
        <taxon>Eurotiomycetes</taxon>
        <taxon>Chaetothyriomycetidae</taxon>
        <taxon>Chaetothyriales</taxon>
        <taxon>Herpotrichiellaceae</taxon>
        <taxon>Exophiala</taxon>
    </lineage>
</organism>
<dbReference type="AlphaFoldDB" id="A0AAN6E3C9"/>
<accession>A0AAN6E3C9</accession>
<proteinExistence type="predicted"/>
<evidence type="ECO:0000313" key="3">
    <source>
        <dbReference type="Proteomes" id="UP001203852"/>
    </source>
</evidence>
<keyword evidence="3" id="KW-1185">Reference proteome</keyword>
<sequence>MSSLSSSGAQGDAKTADYAWSRSGGLIERPGQGPGESEAWVYCDKFSYNSDEKVSLRTYTTAEEYDIDVIKDGAKPRKVYTKQHLPGRQHPTPKDAYAVGCGWPESLSVQLDDPWESGFYLVIIRIKNVRGRVHEREGFFVVRPDKDHATGADFVLVHATSTMLAYNDWGGANHYRGIEDGYQNDIPSPHASSQRPVARGMLRIPRNAPRESTSDAVVGPGWTPRYHSLEYSWYFRFSRHYADAGWATYERPFVVWAEDQGYKIHHITQTDLHSDPSILNGYSCDVSVGHDEYWSWEMRDNIDTFTGRGGRFARFGGNFCWQVRFEDNTDVQVCYKDPRADPAFGTNPTRTTTGWDFPPVNRPGAQTVGLTGFGGVYTRYGVASPRSSGGFQVYRPNHWALEGSELFYGDIFGGHPVNICGFEVDGVDYTFRKGLPYPSGADGTLMDLEIIAMCPAVAGERDRWGGMEPIGGPLKELHILLNSVYREGVPAYLEDREYGSGMVASLKRGAGEVFCAGTAEWVVGLIKHDFFTETITRNVLNRFSGRAEA</sequence>
<gene>
    <name evidence="2" type="ORF">EDD36DRAFT_484909</name>
</gene>